<dbReference type="InterPro" id="IPR016151">
    <property type="entry name" value="DNA_mismatch_repair_MutS_N"/>
</dbReference>
<gene>
    <name evidence="9 12" type="primary">mutS</name>
    <name evidence="12" type="ORF">ESB00_09630</name>
</gene>
<evidence type="ECO:0000256" key="9">
    <source>
        <dbReference type="HAMAP-Rule" id="MF_00096"/>
    </source>
</evidence>
<dbReference type="InterPro" id="IPR045076">
    <property type="entry name" value="MutS"/>
</dbReference>
<dbReference type="SUPFAM" id="SSF52540">
    <property type="entry name" value="P-loop containing nucleoside triphosphate hydrolases"/>
    <property type="match status" value="1"/>
</dbReference>
<dbReference type="CDD" id="cd03284">
    <property type="entry name" value="ABC_MutS1"/>
    <property type="match status" value="1"/>
</dbReference>
<dbReference type="PANTHER" id="PTHR11361:SF34">
    <property type="entry name" value="DNA MISMATCH REPAIR PROTEIN MSH1, MITOCHONDRIAL"/>
    <property type="match status" value="1"/>
</dbReference>
<dbReference type="Pfam" id="PF05192">
    <property type="entry name" value="MutS_III"/>
    <property type="match status" value="1"/>
</dbReference>
<dbReference type="GO" id="GO:0006298">
    <property type="term" value="P:mismatch repair"/>
    <property type="evidence" value="ECO:0007669"/>
    <property type="project" value="UniProtKB-UniRule"/>
</dbReference>
<evidence type="ECO:0000256" key="1">
    <source>
        <dbReference type="ARBA" id="ARBA00006271"/>
    </source>
</evidence>
<organism evidence="12 13">
    <name type="scientific">Oleiharenicola lentus</name>
    <dbReference type="NCBI Taxonomy" id="2508720"/>
    <lineage>
        <taxon>Bacteria</taxon>
        <taxon>Pseudomonadati</taxon>
        <taxon>Verrucomicrobiota</taxon>
        <taxon>Opitutia</taxon>
        <taxon>Opitutales</taxon>
        <taxon>Opitutaceae</taxon>
        <taxon>Oleiharenicola</taxon>
    </lineage>
</organism>
<name>A0A4Q1CB35_9BACT</name>
<dbReference type="InterPro" id="IPR036187">
    <property type="entry name" value="DNA_mismatch_repair_MutS_sf"/>
</dbReference>
<comment type="caution">
    <text evidence="12">The sequence shown here is derived from an EMBL/GenBank/DDBJ whole genome shotgun (WGS) entry which is preliminary data.</text>
</comment>
<keyword evidence="6 9" id="KW-0238">DNA-binding</keyword>
<evidence type="ECO:0000259" key="11">
    <source>
        <dbReference type="PROSITE" id="PS00486"/>
    </source>
</evidence>
<keyword evidence="4 9" id="KW-0227">DNA damage</keyword>
<dbReference type="GO" id="GO:0030983">
    <property type="term" value="F:mismatched DNA binding"/>
    <property type="evidence" value="ECO:0007669"/>
    <property type="project" value="InterPro"/>
</dbReference>
<evidence type="ECO:0000256" key="2">
    <source>
        <dbReference type="ARBA" id="ARBA00021982"/>
    </source>
</evidence>
<dbReference type="InterPro" id="IPR007695">
    <property type="entry name" value="DNA_mismatch_repair_MutS-lik_N"/>
</dbReference>
<dbReference type="EMBL" id="SDHX01000001">
    <property type="protein sequence ID" value="RXK56111.1"/>
    <property type="molecule type" value="Genomic_DNA"/>
</dbReference>
<feature type="domain" description="DNA mismatch repair proteins mutS family" evidence="11">
    <location>
        <begin position="712"/>
        <end position="728"/>
    </location>
</feature>
<dbReference type="InterPro" id="IPR027417">
    <property type="entry name" value="P-loop_NTPase"/>
</dbReference>
<sequence>MSEKLTPMMQQYFEVKRGLPANTLLLFRLGDFYEMFFADAEVASRILGITLTKRGDTPMCGIPHHAADNYISKLLTAGKKVAVCDQAEPAKAGKLVKRQLTRILSPGTTLSASQLDAAKNHYLCALTLNDAGLHAAWLDLSTGEFRLASDPKPENLLPVLTALDPAELVLIEGQLEKWQAAPHEQHAVHALHHFCSPRLCSELPGYHFEVTGGARTVMEALGVLNLQGFGLANSHPALGAAGAVVHYATENLCAKPENLRSLQEYRSTRTLLLDPATLRNLEIFQATRGTREASLLGAIERTTTAAGSRLLERWLAAPGLDLLEIQRRQAAVGEFVAQPGDLAALRELLNKVRDIPRILSRLQNRLRNPRELGGVRDTLAQIPPILACLDLLDSHLVGHHGGVVSHIRARITDLPALRDLLARGLADELPNDLQDGNYIRAGYDAELDRLRGLTTDNKSWLAELERKEQERSGIKSLKVRYTSVFGYYIEVTKANLASVPADYVRKQTTASGERFVTEELKLKEKEIFSAEEKSLARELELFTALVAAVLDESVSLAATADALAELDVLAGWAVLAREWDYCRPELDEGDVLSITDGRHPVVEQMMKTERLGLAGSYTFVPNDTGLSATDSQIQLITGPNMAGKSTYIRQVALITLMAQVGCWVPAKACRVGLVDRIFSRVGASDDLARGNSTFMVEMNETANILNNTTDRSLIILDEIGRGTSTYDGLSIAWAVVEHLHRGADRGPRTLFATHYQELTQLEKHLPRLKNWSVAVKEWNDDIVFVRRVVPGAADRSYGIQVARLAGLPLPVIDRAKTILAQLESDDVTVTLPAAPQSKPKKKISVAAADDAQMDLL</sequence>
<dbReference type="PROSITE" id="PS00486">
    <property type="entry name" value="DNA_MISMATCH_REPAIR_2"/>
    <property type="match status" value="1"/>
</dbReference>
<dbReference type="RefSeq" id="WP_129047477.1">
    <property type="nucleotide sequence ID" value="NZ_SDHX01000001.1"/>
</dbReference>
<accession>A0A4Q1CB35</accession>
<dbReference type="PIRSF" id="PIRSF037677">
    <property type="entry name" value="DNA_mis_repair_Msh6"/>
    <property type="match status" value="1"/>
</dbReference>
<dbReference type="NCBIfam" id="NF003810">
    <property type="entry name" value="PRK05399.1"/>
    <property type="match status" value="1"/>
</dbReference>
<dbReference type="InterPro" id="IPR000432">
    <property type="entry name" value="DNA_mismatch_repair_MutS_C"/>
</dbReference>
<reference evidence="12 13" key="1">
    <citation type="submission" date="2019-01" db="EMBL/GenBank/DDBJ databases">
        <title>Lacunisphaera sp. strain TWA-58.</title>
        <authorList>
            <person name="Chen W.-M."/>
        </authorList>
    </citation>
    <scope>NUCLEOTIDE SEQUENCE [LARGE SCALE GENOMIC DNA]</scope>
    <source>
        <strain evidence="12 13">TWA-58</strain>
    </source>
</reference>
<dbReference type="OrthoDB" id="9802448at2"/>
<dbReference type="AlphaFoldDB" id="A0A4Q1CB35"/>
<keyword evidence="13" id="KW-1185">Reference proteome</keyword>
<evidence type="ECO:0000256" key="8">
    <source>
        <dbReference type="ARBA" id="ARBA00024647"/>
    </source>
</evidence>
<dbReference type="GO" id="GO:0005524">
    <property type="term" value="F:ATP binding"/>
    <property type="evidence" value="ECO:0007669"/>
    <property type="project" value="UniProtKB-UniRule"/>
</dbReference>
<dbReference type="Gene3D" id="3.30.420.110">
    <property type="entry name" value="MutS, connector domain"/>
    <property type="match status" value="1"/>
</dbReference>
<evidence type="ECO:0000256" key="5">
    <source>
        <dbReference type="ARBA" id="ARBA00022840"/>
    </source>
</evidence>
<protein>
    <recommendedName>
        <fullName evidence="2 9">DNA mismatch repair protein MutS</fullName>
    </recommendedName>
</protein>
<dbReference type="GO" id="GO:0140664">
    <property type="term" value="F:ATP-dependent DNA damage sensor activity"/>
    <property type="evidence" value="ECO:0007669"/>
    <property type="project" value="InterPro"/>
</dbReference>
<evidence type="ECO:0000256" key="3">
    <source>
        <dbReference type="ARBA" id="ARBA00022741"/>
    </source>
</evidence>
<dbReference type="Proteomes" id="UP000290218">
    <property type="component" value="Unassembled WGS sequence"/>
</dbReference>
<dbReference type="Gene3D" id="3.40.1170.10">
    <property type="entry name" value="DNA repair protein MutS, domain I"/>
    <property type="match status" value="1"/>
</dbReference>
<dbReference type="Pfam" id="PF00488">
    <property type="entry name" value="MutS_V"/>
    <property type="match status" value="1"/>
</dbReference>
<evidence type="ECO:0000313" key="12">
    <source>
        <dbReference type="EMBL" id="RXK56111.1"/>
    </source>
</evidence>
<dbReference type="HAMAP" id="MF_00096">
    <property type="entry name" value="MutS"/>
    <property type="match status" value="1"/>
</dbReference>
<feature type="binding site" evidence="9">
    <location>
        <begin position="638"/>
        <end position="645"/>
    </location>
    <ligand>
        <name>ATP</name>
        <dbReference type="ChEBI" id="CHEBI:30616"/>
    </ligand>
</feature>
<dbReference type="PANTHER" id="PTHR11361">
    <property type="entry name" value="DNA MISMATCH REPAIR PROTEIN MUTS FAMILY MEMBER"/>
    <property type="match status" value="1"/>
</dbReference>
<dbReference type="Pfam" id="PF05190">
    <property type="entry name" value="MutS_IV"/>
    <property type="match status" value="1"/>
</dbReference>
<comment type="function">
    <text evidence="8 9">This protein is involved in the repair of mismatches in DNA. It is possible that it carries out the mismatch recognition step. This protein has a weak ATPase activity.</text>
</comment>
<dbReference type="InterPro" id="IPR017261">
    <property type="entry name" value="DNA_mismatch_repair_MutS/MSH"/>
</dbReference>
<evidence type="ECO:0000256" key="6">
    <source>
        <dbReference type="ARBA" id="ARBA00023125"/>
    </source>
</evidence>
<dbReference type="InterPro" id="IPR036678">
    <property type="entry name" value="MutS_con_dom_sf"/>
</dbReference>
<dbReference type="SUPFAM" id="SSF53150">
    <property type="entry name" value="DNA repair protein MutS, domain II"/>
    <property type="match status" value="1"/>
</dbReference>
<dbReference type="FunFam" id="3.40.50.300:FF:000870">
    <property type="entry name" value="MutS protein homolog 4"/>
    <property type="match status" value="1"/>
</dbReference>
<dbReference type="NCBIfam" id="TIGR01070">
    <property type="entry name" value="mutS1"/>
    <property type="match status" value="1"/>
</dbReference>
<dbReference type="SMART" id="SM00533">
    <property type="entry name" value="MUTSd"/>
    <property type="match status" value="1"/>
</dbReference>
<dbReference type="InterPro" id="IPR007860">
    <property type="entry name" value="DNA_mmatch_repair_MutS_con_dom"/>
</dbReference>
<evidence type="ECO:0000256" key="4">
    <source>
        <dbReference type="ARBA" id="ARBA00022763"/>
    </source>
</evidence>
<dbReference type="Gene3D" id="3.40.50.300">
    <property type="entry name" value="P-loop containing nucleotide triphosphate hydrolases"/>
    <property type="match status" value="1"/>
</dbReference>
<evidence type="ECO:0000313" key="13">
    <source>
        <dbReference type="Proteomes" id="UP000290218"/>
    </source>
</evidence>
<proteinExistence type="inferred from homology"/>
<dbReference type="GO" id="GO:0005829">
    <property type="term" value="C:cytosol"/>
    <property type="evidence" value="ECO:0007669"/>
    <property type="project" value="TreeGrafter"/>
</dbReference>
<dbReference type="Pfam" id="PF01624">
    <property type="entry name" value="MutS_I"/>
    <property type="match status" value="1"/>
</dbReference>
<comment type="similarity">
    <text evidence="1 9 10">Belongs to the DNA mismatch repair MutS family.</text>
</comment>
<dbReference type="Pfam" id="PF05188">
    <property type="entry name" value="MutS_II"/>
    <property type="match status" value="1"/>
</dbReference>
<dbReference type="Gene3D" id="1.10.1420.10">
    <property type="match status" value="2"/>
</dbReference>
<dbReference type="InterPro" id="IPR007861">
    <property type="entry name" value="DNA_mismatch_repair_MutS_clamp"/>
</dbReference>
<evidence type="ECO:0000256" key="7">
    <source>
        <dbReference type="ARBA" id="ARBA00023204"/>
    </source>
</evidence>
<dbReference type="SUPFAM" id="SSF55271">
    <property type="entry name" value="DNA repair protein MutS, domain I"/>
    <property type="match status" value="1"/>
</dbReference>
<keyword evidence="7 9" id="KW-0234">DNA repair</keyword>
<evidence type="ECO:0000256" key="10">
    <source>
        <dbReference type="RuleBase" id="RU003756"/>
    </source>
</evidence>
<dbReference type="InterPro" id="IPR007696">
    <property type="entry name" value="DNA_mismatch_repair_MutS_core"/>
</dbReference>
<keyword evidence="3 9" id="KW-0547">Nucleotide-binding</keyword>
<dbReference type="InterPro" id="IPR005748">
    <property type="entry name" value="DNA_mismatch_repair_MutS"/>
</dbReference>
<dbReference type="GO" id="GO:0003684">
    <property type="term" value="F:damaged DNA binding"/>
    <property type="evidence" value="ECO:0007669"/>
    <property type="project" value="UniProtKB-UniRule"/>
</dbReference>
<dbReference type="SUPFAM" id="SSF48334">
    <property type="entry name" value="DNA repair protein MutS, domain III"/>
    <property type="match status" value="1"/>
</dbReference>
<dbReference type="SMART" id="SM00534">
    <property type="entry name" value="MUTSac"/>
    <property type="match status" value="1"/>
</dbReference>
<keyword evidence="5 9" id="KW-0067">ATP-binding</keyword>